<organism evidence="1 2">
    <name type="scientific">Phytoactinopolyspora halophila</name>
    <dbReference type="NCBI Taxonomy" id="1981511"/>
    <lineage>
        <taxon>Bacteria</taxon>
        <taxon>Bacillati</taxon>
        <taxon>Actinomycetota</taxon>
        <taxon>Actinomycetes</taxon>
        <taxon>Jiangellales</taxon>
        <taxon>Jiangellaceae</taxon>
        <taxon>Phytoactinopolyspora</taxon>
    </lineage>
</organism>
<comment type="caution">
    <text evidence="1">The sequence shown here is derived from an EMBL/GenBank/DDBJ whole genome shotgun (WGS) entry which is preliminary data.</text>
</comment>
<evidence type="ECO:0000313" key="2">
    <source>
        <dbReference type="Proteomes" id="UP000250462"/>
    </source>
</evidence>
<proteinExistence type="predicted"/>
<dbReference type="Proteomes" id="UP000250462">
    <property type="component" value="Unassembled WGS sequence"/>
</dbReference>
<dbReference type="AlphaFoldDB" id="A0A329R406"/>
<dbReference type="EMBL" id="QMIG01000002">
    <property type="protein sequence ID" value="RAW17768.1"/>
    <property type="molecule type" value="Genomic_DNA"/>
</dbReference>
<sequence length="87" mass="9594">MADTRLRHDSDVEQWLDTLDPATTPARDAARMRRIATARQNLTDAEQELRDAVAAARAAGDTWSMIGIALGTTRQAAFQRFGKHVGE</sequence>
<keyword evidence="2" id="KW-1185">Reference proteome</keyword>
<accession>A0A329R406</accession>
<protein>
    <submittedName>
        <fullName evidence="1">Uncharacterized protein</fullName>
    </submittedName>
</protein>
<dbReference type="OrthoDB" id="3579809at2"/>
<evidence type="ECO:0000313" key="1">
    <source>
        <dbReference type="EMBL" id="RAW17768.1"/>
    </source>
</evidence>
<gene>
    <name evidence="1" type="ORF">DPM12_02540</name>
</gene>
<name>A0A329R406_9ACTN</name>
<reference evidence="1 2" key="1">
    <citation type="submission" date="2018-06" db="EMBL/GenBank/DDBJ databases">
        <title>Phytoactinopolyspora halophila sp. nov., a novel halophilic actinomycete isolated from a saline soil in China.</title>
        <authorList>
            <person name="Tang S.-K."/>
        </authorList>
    </citation>
    <scope>NUCLEOTIDE SEQUENCE [LARGE SCALE GENOMIC DNA]</scope>
    <source>
        <strain evidence="1 2">YIM 96934</strain>
    </source>
</reference>